<dbReference type="InterPro" id="IPR050953">
    <property type="entry name" value="N4_N6_ade-DNA_methylase"/>
</dbReference>
<dbReference type="RefSeq" id="WP_004011862.1">
    <property type="nucleotide sequence ID" value="NZ_JABCUT010000008.1"/>
</dbReference>
<protein>
    <recommendedName>
        <fullName evidence="2">site-specific DNA-methyltransferase (adenine-specific)</fullName>
        <ecNumber evidence="2">2.1.1.72</ecNumber>
    </recommendedName>
</protein>
<dbReference type="InterPro" id="IPR029063">
    <property type="entry name" value="SAM-dependent_MTases_sf"/>
</dbReference>
<dbReference type="CDD" id="cd02440">
    <property type="entry name" value="AdoMet_MTases"/>
    <property type="match status" value="1"/>
</dbReference>
<organism evidence="8 9">
    <name type="scientific">Mobiluncus mulieris</name>
    <dbReference type="NCBI Taxonomy" id="2052"/>
    <lineage>
        <taxon>Bacteria</taxon>
        <taxon>Bacillati</taxon>
        <taxon>Actinomycetota</taxon>
        <taxon>Actinomycetes</taxon>
        <taxon>Actinomycetales</taxon>
        <taxon>Actinomycetaceae</taxon>
        <taxon>Mobiluncus</taxon>
    </lineage>
</organism>
<dbReference type="AlphaFoldDB" id="A0A2J9KSE4"/>
<keyword evidence="4" id="KW-0808">Transferase</keyword>
<dbReference type="EC" id="2.1.1.72" evidence="2"/>
<evidence type="ECO:0000256" key="2">
    <source>
        <dbReference type="ARBA" id="ARBA00011900"/>
    </source>
</evidence>
<dbReference type="OrthoDB" id="4280289at2"/>
<evidence type="ECO:0000256" key="6">
    <source>
        <dbReference type="ARBA" id="ARBA00047942"/>
    </source>
</evidence>
<dbReference type="PROSITE" id="PS00092">
    <property type="entry name" value="N6_MTASE"/>
    <property type="match status" value="1"/>
</dbReference>
<keyword evidence="3 8" id="KW-0489">Methyltransferase</keyword>
<name>A0A2J9KSE4_9ACTO</name>
<dbReference type="GO" id="GO:0032259">
    <property type="term" value="P:methylation"/>
    <property type="evidence" value="ECO:0007669"/>
    <property type="project" value="UniProtKB-KW"/>
</dbReference>
<comment type="similarity">
    <text evidence="1">Belongs to the N(4)/N(6)-methyltransferase family.</text>
</comment>
<dbReference type="PANTHER" id="PTHR33841">
    <property type="entry name" value="DNA METHYLTRANSFERASE YEEA-RELATED"/>
    <property type="match status" value="1"/>
</dbReference>
<evidence type="ECO:0000256" key="4">
    <source>
        <dbReference type="ARBA" id="ARBA00022679"/>
    </source>
</evidence>
<dbReference type="GO" id="GO:0003676">
    <property type="term" value="F:nucleic acid binding"/>
    <property type="evidence" value="ECO:0007669"/>
    <property type="project" value="InterPro"/>
</dbReference>
<gene>
    <name evidence="8" type="ORF">HHJ74_04325</name>
</gene>
<evidence type="ECO:0000313" key="8">
    <source>
        <dbReference type="EMBL" id="NMW92928.1"/>
    </source>
</evidence>
<keyword evidence="5" id="KW-0949">S-adenosyl-L-methionine</keyword>
<comment type="catalytic activity">
    <reaction evidence="6">
        <text>a 2'-deoxyadenosine in DNA + S-adenosyl-L-methionine = an N(6)-methyl-2'-deoxyadenosine in DNA + S-adenosyl-L-homocysteine + H(+)</text>
        <dbReference type="Rhea" id="RHEA:15197"/>
        <dbReference type="Rhea" id="RHEA-COMP:12418"/>
        <dbReference type="Rhea" id="RHEA-COMP:12419"/>
        <dbReference type="ChEBI" id="CHEBI:15378"/>
        <dbReference type="ChEBI" id="CHEBI:57856"/>
        <dbReference type="ChEBI" id="CHEBI:59789"/>
        <dbReference type="ChEBI" id="CHEBI:90615"/>
        <dbReference type="ChEBI" id="CHEBI:90616"/>
        <dbReference type="EC" id="2.1.1.72"/>
    </reaction>
</comment>
<dbReference type="InterPro" id="IPR002052">
    <property type="entry name" value="DNA_methylase_N6_adenine_CS"/>
</dbReference>
<reference evidence="8 9" key="1">
    <citation type="submission" date="2020-04" db="EMBL/GenBank/DDBJ databases">
        <title>Antimicrobial susceptibility and clonality of vaginal-derived multi-drug resistant Mobiluncus isolates in China.</title>
        <authorList>
            <person name="Zhang X."/>
        </authorList>
    </citation>
    <scope>NUCLEOTIDE SEQUENCE [LARGE SCALE GENOMIC DNA]</scope>
    <source>
        <strain evidence="8 9">7</strain>
    </source>
</reference>
<dbReference type="GO" id="GO:0006304">
    <property type="term" value="P:DNA modification"/>
    <property type="evidence" value="ECO:0007669"/>
    <property type="project" value="InterPro"/>
</dbReference>
<accession>A0A2J9KSE4</accession>
<dbReference type="InterPro" id="IPR011639">
    <property type="entry name" value="MethylTrfase_TaqI-like_dom"/>
</dbReference>
<comment type="caution">
    <text evidence="8">The sequence shown here is derived from an EMBL/GenBank/DDBJ whole genome shotgun (WGS) entry which is preliminary data.</text>
</comment>
<dbReference type="REBASE" id="402916">
    <property type="entry name" value="M.Mmu11658III"/>
</dbReference>
<dbReference type="Proteomes" id="UP000582487">
    <property type="component" value="Unassembled WGS sequence"/>
</dbReference>
<dbReference type="EMBL" id="JABCUV010000003">
    <property type="protein sequence ID" value="NMW92928.1"/>
    <property type="molecule type" value="Genomic_DNA"/>
</dbReference>
<dbReference type="REBASE" id="402918">
    <property type="entry name" value="M.Mmu11497III"/>
</dbReference>
<dbReference type="SUPFAM" id="SSF53335">
    <property type="entry name" value="S-adenosyl-L-methionine-dependent methyltransferases"/>
    <property type="match status" value="1"/>
</dbReference>
<feature type="domain" description="Type II methyltransferase M.TaqI-like" evidence="7">
    <location>
        <begin position="116"/>
        <end position="213"/>
    </location>
</feature>
<dbReference type="GO" id="GO:0009007">
    <property type="term" value="F:site-specific DNA-methyltransferase (adenine-specific) activity"/>
    <property type="evidence" value="ECO:0007669"/>
    <property type="project" value="UniProtKB-EC"/>
</dbReference>
<evidence type="ECO:0000259" key="7">
    <source>
        <dbReference type="Pfam" id="PF07669"/>
    </source>
</evidence>
<evidence type="ECO:0000256" key="3">
    <source>
        <dbReference type="ARBA" id="ARBA00022603"/>
    </source>
</evidence>
<dbReference type="PRINTS" id="PR00507">
    <property type="entry name" value="N12N6MTFRASE"/>
</dbReference>
<evidence type="ECO:0000256" key="5">
    <source>
        <dbReference type="ARBA" id="ARBA00022691"/>
    </source>
</evidence>
<proteinExistence type="inferred from homology"/>
<dbReference type="PANTHER" id="PTHR33841:SF5">
    <property type="entry name" value="DNA METHYLASE (MODIFICATION METHYLASE) (METHYLTRANSFERASE)-RELATED"/>
    <property type="match status" value="1"/>
</dbReference>
<dbReference type="Gene3D" id="3.40.50.150">
    <property type="entry name" value="Vaccinia Virus protein VP39"/>
    <property type="match status" value="1"/>
</dbReference>
<evidence type="ECO:0000256" key="1">
    <source>
        <dbReference type="ARBA" id="ARBA00006594"/>
    </source>
</evidence>
<evidence type="ECO:0000313" key="9">
    <source>
        <dbReference type="Proteomes" id="UP000582487"/>
    </source>
</evidence>
<sequence length="526" mass="58874">MSNTTGEVFTRRWVVEFMLDLAGYVGDVSRLRVIEPSIGAGAFAMPIVERIAKLHPDWNTLHGALRGYDINPDHVDTCKAAARTVLDAAGCPISDTLVNSWFQVKDFLLTGDLTASNSAQADLVIGNPPYIRMENLNSSLLHSYRNVCSTMKGRADIFVGFFERGLDALRPGGRLIYICADRWMRNSYGKDLRAKIAADFSVDDVLVMHEADAFEEKVSAYPAIVNIRKGCQGKVNVATANPSFASAGARRFLEWQRTSAEAYQDDDFSGARMEHWHSTSAVWPDGSPAVLQWLSKLENMPVIEENAVHIGIGIATGADQIYIQKHADVEDDRLVPMVTPRAIKGAKFSWTGEHLVSPWQGRNLVDLERYPKLKHYYSSNYQRLSARNVAKRSNYWWRTIDSFNPALMERDLIVMQDMKLHAHPVRVPTGFYPHHGLTWFASDVWDLGVLGGLLLSEPIEKQVAAHCVRMRGGTLRFQPTVMRTVRLPLLSTIPADIASELSQAFATHDRARADAAAWQLYPQMES</sequence>
<dbReference type="Pfam" id="PF07669">
    <property type="entry name" value="Eco57I"/>
    <property type="match status" value="1"/>
</dbReference>
<dbReference type="REBASE" id="415743">
    <property type="entry name" value="M.Mmu35240DIII"/>
</dbReference>